<feature type="signal peptide" evidence="1">
    <location>
        <begin position="1"/>
        <end position="26"/>
    </location>
</feature>
<dbReference type="EMBL" id="JBAMIC010000007">
    <property type="protein sequence ID" value="KAK7105309.1"/>
    <property type="molecule type" value="Genomic_DNA"/>
</dbReference>
<evidence type="ECO:0000313" key="2">
    <source>
        <dbReference type="EMBL" id="KAK7105309.1"/>
    </source>
</evidence>
<protein>
    <submittedName>
        <fullName evidence="2">Uncharacterized protein</fullName>
    </submittedName>
</protein>
<keyword evidence="3" id="KW-1185">Reference proteome</keyword>
<organism evidence="2 3">
    <name type="scientific">Littorina saxatilis</name>
    <dbReference type="NCBI Taxonomy" id="31220"/>
    <lineage>
        <taxon>Eukaryota</taxon>
        <taxon>Metazoa</taxon>
        <taxon>Spiralia</taxon>
        <taxon>Lophotrochozoa</taxon>
        <taxon>Mollusca</taxon>
        <taxon>Gastropoda</taxon>
        <taxon>Caenogastropoda</taxon>
        <taxon>Littorinimorpha</taxon>
        <taxon>Littorinoidea</taxon>
        <taxon>Littorinidae</taxon>
        <taxon>Littorina</taxon>
    </lineage>
</organism>
<sequence length="146" mass="16074">MCALKYCYNFWWFLLMFTLQPRGSHSSCASFATDGETLTAVENTTATLSFSVNITCKKNNTVDNIKIQQKNEEPPHPVICNIDLSNGKCAASPGCTCDSQSQTYSVSRRIEGPQSQVWELVGQLQGGEEFCTVVLVIVSPTSTYSE</sequence>
<name>A0AAN9BI18_9CAEN</name>
<accession>A0AAN9BI18</accession>
<reference evidence="2 3" key="1">
    <citation type="submission" date="2024-02" db="EMBL/GenBank/DDBJ databases">
        <title>Chromosome-scale genome assembly of the rough periwinkle Littorina saxatilis.</title>
        <authorList>
            <person name="De Jode A."/>
            <person name="Faria R."/>
            <person name="Formenti G."/>
            <person name="Sims Y."/>
            <person name="Smith T.P."/>
            <person name="Tracey A."/>
            <person name="Wood J.M.D."/>
            <person name="Zagrodzka Z.B."/>
            <person name="Johannesson K."/>
            <person name="Butlin R.K."/>
            <person name="Leder E.H."/>
        </authorList>
    </citation>
    <scope>NUCLEOTIDE SEQUENCE [LARGE SCALE GENOMIC DNA]</scope>
    <source>
        <strain evidence="2">Snail1</strain>
        <tissue evidence="2">Muscle</tissue>
    </source>
</reference>
<evidence type="ECO:0000313" key="3">
    <source>
        <dbReference type="Proteomes" id="UP001374579"/>
    </source>
</evidence>
<comment type="caution">
    <text evidence="2">The sequence shown here is derived from an EMBL/GenBank/DDBJ whole genome shotgun (WGS) entry which is preliminary data.</text>
</comment>
<gene>
    <name evidence="2" type="ORF">V1264_016710</name>
</gene>
<feature type="chain" id="PRO_5042816318" evidence="1">
    <location>
        <begin position="27"/>
        <end position="146"/>
    </location>
</feature>
<dbReference type="AlphaFoldDB" id="A0AAN9BI18"/>
<keyword evidence="1" id="KW-0732">Signal</keyword>
<evidence type="ECO:0000256" key="1">
    <source>
        <dbReference type="SAM" id="SignalP"/>
    </source>
</evidence>
<proteinExistence type="predicted"/>
<dbReference type="Proteomes" id="UP001374579">
    <property type="component" value="Unassembled WGS sequence"/>
</dbReference>